<protein>
    <submittedName>
        <fullName evidence="2">BNR repeat-containing family member</fullName>
    </submittedName>
</protein>
<gene>
    <name evidence="2" type="ORF">SAMN04488244_103136</name>
</gene>
<name>A0A1H5UEJ2_9VIBR</name>
<sequence>MKMSVSRPLILLTLGLLTLIGCNSQDKQASNPDKPEPPTEDCQLNWQQTFEHLNRTWLRSRYDHSCVEQADNAPTIRTSKDAATALHYQNIFDRERERYGYHPRFIPGRPYFDANNLPWMIVNNMNQFNRGDDQPGYHQDPVTLARTDKPLHALTYDDRVYSSFYSNGVECTDCDSYLVRLTESGEWVSISLRELERELGFRQNDDGLDGYRYRYIEQVYFQNNGDVFFKLDHGVVRYQASSQSWLGYSKHWIAQTEMVGDGEHAPLFVRAKNRTYTISRLVSQGNGELIWQDEVVPLPLSLGLYRGSHPIVWHGNTLHIAAISFDALDHNRQDYNTGQYYVRYQLGSESADVMFMGWSGSTSEATPDSHNQPIIHIDSKDRLHFLSGAHNHQIWHRYSQLPVTDERWNNNHQLWVDGETANDKFSPGPDSPVARYPGDLPLKDGVNYVGQPYGRYTYVHGVITEGDNLYLAMRNTAPDTDAPSGYRLEWLEGELQSGGNYQWQDVGVVVMPNWQQYSNYTQKVHQDKLGNLYLLFTYEIQNFNDDSWFNQSLRVSKSSQQECAELSNNSDCIHVVTEHYRRWPNEALAGSSSRYSQPYQHNPTLLMSTDNGQNWRLANTETFLAHRIP</sequence>
<feature type="signal peptide" evidence="1">
    <location>
        <begin position="1"/>
        <end position="29"/>
    </location>
</feature>
<reference evidence="3" key="1">
    <citation type="submission" date="2016-10" db="EMBL/GenBank/DDBJ databases">
        <authorList>
            <person name="Varghese N."/>
            <person name="Submissions S."/>
        </authorList>
    </citation>
    <scope>NUCLEOTIDE SEQUENCE [LARGE SCALE GENOMIC DNA]</scope>
    <source>
        <strain evidence="3">CGMCC 1.7062</strain>
    </source>
</reference>
<keyword evidence="1" id="KW-0732">Signal</keyword>
<evidence type="ECO:0000313" key="3">
    <source>
        <dbReference type="Proteomes" id="UP000236721"/>
    </source>
</evidence>
<dbReference type="OrthoDB" id="5835812at2"/>
<dbReference type="PROSITE" id="PS51257">
    <property type="entry name" value="PROKAR_LIPOPROTEIN"/>
    <property type="match status" value="1"/>
</dbReference>
<dbReference type="RefSeq" id="WP_103879110.1">
    <property type="nucleotide sequence ID" value="NZ_FNVG01000003.1"/>
</dbReference>
<dbReference type="Proteomes" id="UP000236721">
    <property type="component" value="Unassembled WGS sequence"/>
</dbReference>
<dbReference type="EMBL" id="FNVG01000003">
    <property type="protein sequence ID" value="SEF73436.1"/>
    <property type="molecule type" value="Genomic_DNA"/>
</dbReference>
<organism evidence="2 3">
    <name type="scientific">Vibrio hangzhouensis</name>
    <dbReference type="NCBI Taxonomy" id="462991"/>
    <lineage>
        <taxon>Bacteria</taxon>
        <taxon>Pseudomonadati</taxon>
        <taxon>Pseudomonadota</taxon>
        <taxon>Gammaproteobacteria</taxon>
        <taxon>Vibrionales</taxon>
        <taxon>Vibrionaceae</taxon>
        <taxon>Vibrio</taxon>
    </lineage>
</organism>
<accession>A0A1H5UEJ2</accession>
<feature type="chain" id="PRO_5009286055" evidence="1">
    <location>
        <begin position="30"/>
        <end position="629"/>
    </location>
</feature>
<evidence type="ECO:0000256" key="1">
    <source>
        <dbReference type="SAM" id="SignalP"/>
    </source>
</evidence>
<evidence type="ECO:0000313" key="2">
    <source>
        <dbReference type="EMBL" id="SEF73436.1"/>
    </source>
</evidence>
<dbReference type="AlphaFoldDB" id="A0A1H5UEJ2"/>
<keyword evidence="3" id="KW-1185">Reference proteome</keyword>
<proteinExistence type="predicted"/>